<feature type="non-terminal residue" evidence="1">
    <location>
        <position position="1"/>
    </location>
</feature>
<protein>
    <submittedName>
        <fullName evidence="1">Uncharacterized protein</fullName>
    </submittedName>
</protein>
<dbReference type="EMBL" id="SKCS01000997">
    <property type="protein sequence ID" value="TNN04756.1"/>
    <property type="molecule type" value="Genomic_DNA"/>
</dbReference>
<comment type="caution">
    <text evidence="1">The sequence shown here is derived from an EMBL/GenBank/DDBJ whole genome shotgun (WGS) entry which is preliminary data.</text>
</comment>
<gene>
    <name evidence="1" type="ORF">EWB00_000039</name>
</gene>
<proteinExistence type="predicted"/>
<organism evidence="1 2">
    <name type="scientific">Schistosoma japonicum</name>
    <name type="common">Blood fluke</name>
    <dbReference type="NCBI Taxonomy" id="6182"/>
    <lineage>
        <taxon>Eukaryota</taxon>
        <taxon>Metazoa</taxon>
        <taxon>Spiralia</taxon>
        <taxon>Lophotrochozoa</taxon>
        <taxon>Platyhelminthes</taxon>
        <taxon>Trematoda</taxon>
        <taxon>Digenea</taxon>
        <taxon>Strigeidida</taxon>
        <taxon>Schistosomatoidea</taxon>
        <taxon>Schistosomatidae</taxon>
        <taxon>Schistosoma</taxon>
    </lineage>
</organism>
<accession>A0A4Z2CKN7</accession>
<keyword evidence="2" id="KW-1185">Reference proteome</keyword>
<dbReference type="Proteomes" id="UP000311919">
    <property type="component" value="Unassembled WGS sequence"/>
</dbReference>
<name>A0A4Z2CKN7_SCHJA</name>
<reference evidence="1 2" key="1">
    <citation type="submission" date="2019-03" db="EMBL/GenBank/DDBJ databases">
        <title>An improved genome assembly of the fluke Schistosoma japonicum.</title>
        <authorList>
            <person name="Hu W."/>
            <person name="Luo F."/>
            <person name="Yin M."/>
            <person name="Mo X."/>
            <person name="Sun C."/>
            <person name="Wu Q."/>
            <person name="Zhu B."/>
            <person name="Xiang M."/>
            <person name="Wang J."/>
            <person name="Wang Y."/>
            <person name="Zhang T."/>
            <person name="Xu B."/>
            <person name="Zheng H."/>
            <person name="Feng Z."/>
        </authorList>
    </citation>
    <scope>NUCLEOTIDE SEQUENCE [LARGE SCALE GENOMIC DNA]</scope>
    <source>
        <strain evidence="1">HuSjv2</strain>
        <tissue evidence="1">Worms</tissue>
    </source>
</reference>
<evidence type="ECO:0000313" key="1">
    <source>
        <dbReference type="EMBL" id="TNN04756.1"/>
    </source>
</evidence>
<evidence type="ECO:0000313" key="2">
    <source>
        <dbReference type="Proteomes" id="UP000311919"/>
    </source>
</evidence>
<dbReference type="AlphaFoldDB" id="A0A4Z2CKN7"/>
<sequence length="52" mass="5741">VEANTYLCPLPGEARPLLLPRKKKRKNTSASRIEACLQDPFNSGQNLALTES</sequence>